<dbReference type="PANTHER" id="PTHR12534">
    <property type="entry name" value="30S RIBOSOMAL PROTEIN S2 PROKARYOTIC AND ORGANELLAR"/>
    <property type="match status" value="1"/>
</dbReference>
<accession>A0A1G1ZMI9</accession>
<proteinExistence type="inferred from homology"/>
<evidence type="ECO:0000256" key="5">
    <source>
        <dbReference type="HAMAP-Rule" id="MF_00291"/>
    </source>
</evidence>
<protein>
    <recommendedName>
        <fullName evidence="4 5">Small ribosomal subunit protein uS2</fullName>
    </recommendedName>
</protein>
<dbReference type="FunFam" id="1.10.287.610:FF:000001">
    <property type="entry name" value="30S ribosomal protein S2"/>
    <property type="match status" value="1"/>
</dbReference>
<organism evidence="6 7">
    <name type="scientific">Candidatus Harrisonbacteria bacterium RIFCSPLOWO2_01_FULL_40_28</name>
    <dbReference type="NCBI Taxonomy" id="1798406"/>
    <lineage>
        <taxon>Bacteria</taxon>
        <taxon>Candidatus Harrisoniibacteriota</taxon>
    </lineage>
</organism>
<dbReference type="GO" id="GO:0003735">
    <property type="term" value="F:structural constituent of ribosome"/>
    <property type="evidence" value="ECO:0007669"/>
    <property type="project" value="InterPro"/>
</dbReference>
<dbReference type="InterPro" id="IPR005706">
    <property type="entry name" value="Ribosomal_uS2_bac/mit/plastid"/>
</dbReference>
<evidence type="ECO:0000313" key="6">
    <source>
        <dbReference type="EMBL" id="OGY64980.1"/>
    </source>
</evidence>
<reference evidence="6 7" key="1">
    <citation type="journal article" date="2016" name="Nat. Commun.">
        <title>Thousands of microbial genomes shed light on interconnected biogeochemical processes in an aquifer system.</title>
        <authorList>
            <person name="Anantharaman K."/>
            <person name="Brown C.T."/>
            <person name="Hug L.A."/>
            <person name="Sharon I."/>
            <person name="Castelle C.J."/>
            <person name="Probst A.J."/>
            <person name="Thomas B.C."/>
            <person name="Singh A."/>
            <person name="Wilkins M.J."/>
            <person name="Karaoz U."/>
            <person name="Brodie E.L."/>
            <person name="Williams K.H."/>
            <person name="Hubbard S.S."/>
            <person name="Banfield J.F."/>
        </authorList>
    </citation>
    <scope>NUCLEOTIDE SEQUENCE [LARGE SCALE GENOMIC DNA]</scope>
</reference>
<dbReference type="GO" id="GO:0006412">
    <property type="term" value="P:translation"/>
    <property type="evidence" value="ECO:0007669"/>
    <property type="project" value="UniProtKB-UniRule"/>
</dbReference>
<evidence type="ECO:0000256" key="3">
    <source>
        <dbReference type="ARBA" id="ARBA00023274"/>
    </source>
</evidence>
<sequence length="254" mass="28345">MNDTIIDHKEAEEAEVSGPIGAEASVDPEMLQEMVKAGVFYGRKKSKTNPRMKPYIFTARNAMEIIDLGLTAETLQRATKFLNELFAAKPQARILIVGTEPGAREAVHTLAAAFKFPYVVGRWIGGTLTNFKTITDRINYFKSLKANKASGGLEKYTKKERLMFDRQIERMDRIFSGIESMTELPQALLVFNAKLHDAAVREARLLKIPIVAVVNTDTNPQGIEFPIPANDSAKTSIAWIASYFEKNMGKEKMA</sequence>
<evidence type="ECO:0000313" key="7">
    <source>
        <dbReference type="Proteomes" id="UP000178517"/>
    </source>
</evidence>
<dbReference type="AlphaFoldDB" id="A0A1G1ZMI9"/>
<evidence type="ECO:0000256" key="2">
    <source>
        <dbReference type="ARBA" id="ARBA00022980"/>
    </source>
</evidence>
<dbReference type="CDD" id="cd01425">
    <property type="entry name" value="RPS2"/>
    <property type="match status" value="1"/>
</dbReference>
<name>A0A1G1ZMI9_9BACT</name>
<dbReference type="Pfam" id="PF00318">
    <property type="entry name" value="Ribosomal_S2"/>
    <property type="match status" value="1"/>
</dbReference>
<dbReference type="InterPro" id="IPR001865">
    <property type="entry name" value="Ribosomal_uS2"/>
</dbReference>
<comment type="similarity">
    <text evidence="1 5">Belongs to the universal ribosomal protein uS2 family.</text>
</comment>
<dbReference type="EMBL" id="MHJI01000027">
    <property type="protein sequence ID" value="OGY64980.1"/>
    <property type="molecule type" value="Genomic_DNA"/>
</dbReference>
<dbReference type="PRINTS" id="PR00395">
    <property type="entry name" value="RIBOSOMALS2"/>
</dbReference>
<dbReference type="Gene3D" id="3.40.50.10490">
    <property type="entry name" value="Glucose-6-phosphate isomerase like protein, domain 1"/>
    <property type="match status" value="1"/>
</dbReference>
<evidence type="ECO:0000256" key="4">
    <source>
        <dbReference type="ARBA" id="ARBA00035256"/>
    </source>
</evidence>
<dbReference type="PANTHER" id="PTHR12534:SF0">
    <property type="entry name" value="SMALL RIBOSOMAL SUBUNIT PROTEIN US2M"/>
    <property type="match status" value="1"/>
</dbReference>
<dbReference type="Proteomes" id="UP000178517">
    <property type="component" value="Unassembled WGS sequence"/>
</dbReference>
<dbReference type="GO" id="GO:0015935">
    <property type="term" value="C:small ribosomal subunit"/>
    <property type="evidence" value="ECO:0007669"/>
    <property type="project" value="InterPro"/>
</dbReference>
<dbReference type="STRING" id="1798406.A3A04_01250"/>
<dbReference type="HAMAP" id="MF_00291_B">
    <property type="entry name" value="Ribosomal_uS2_B"/>
    <property type="match status" value="1"/>
</dbReference>
<gene>
    <name evidence="5" type="primary">rpsB</name>
    <name evidence="6" type="ORF">A3A04_01250</name>
</gene>
<dbReference type="Gene3D" id="1.10.287.610">
    <property type="entry name" value="Helix hairpin bin"/>
    <property type="match status" value="1"/>
</dbReference>
<keyword evidence="3 5" id="KW-0687">Ribonucleoprotein</keyword>
<dbReference type="NCBIfam" id="TIGR01011">
    <property type="entry name" value="rpsB_bact"/>
    <property type="match status" value="1"/>
</dbReference>
<dbReference type="InterPro" id="IPR023591">
    <property type="entry name" value="Ribosomal_uS2_flav_dom_sf"/>
</dbReference>
<evidence type="ECO:0000256" key="1">
    <source>
        <dbReference type="ARBA" id="ARBA00006242"/>
    </source>
</evidence>
<dbReference type="SUPFAM" id="SSF52313">
    <property type="entry name" value="Ribosomal protein S2"/>
    <property type="match status" value="1"/>
</dbReference>
<comment type="caution">
    <text evidence="6">The sequence shown here is derived from an EMBL/GenBank/DDBJ whole genome shotgun (WGS) entry which is preliminary data.</text>
</comment>
<keyword evidence="2 5" id="KW-0689">Ribosomal protein</keyword>